<feature type="compositionally biased region" description="Polar residues" evidence="1">
    <location>
        <begin position="65"/>
        <end position="82"/>
    </location>
</feature>
<protein>
    <submittedName>
        <fullName evidence="2">Uncharacterized protein</fullName>
    </submittedName>
</protein>
<dbReference type="GeneID" id="66099210"/>
<reference evidence="2" key="1">
    <citation type="submission" date="2020-11" db="EMBL/GenBank/DDBJ databases">
        <title>Adaptations for nitrogen fixation in a non-lichenized fungal sporocarp promotes dispersal by wood-feeding termites.</title>
        <authorList>
            <consortium name="DOE Joint Genome Institute"/>
            <person name="Koch R.A."/>
            <person name="Yoon G."/>
            <person name="Arayal U."/>
            <person name="Lail K."/>
            <person name="Amirebrahimi M."/>
            <person name="Labutti K."/>
            <person name="Lipzen A."/>
            <person name="Riley R."/>
            <person name="Barry K."/>
            <person name="Henrissat B."/>
            <person name="Grigoriev I.V."/>
            <person name="Herr J.R."/>
            <person name="Aime M.C."/>
        </authorList>
    </citation>
    <scope>NUCLEOTIDE SEQUENCE</scope>
    <source>
        <strain evidence="2">MCA 3950</strain>
    </source>
</reference>
<comment type="caution">
    <text evidence="2">The sequence shown here is derived from an EMBL/GenBank/DDBJ whole genome shotgun (WGS) entry which is preliminary data.</text>
</comment>
<dbReference type="RefSeq" id="XP_043042011.1">
    <property type="nucleotide sequence ID" value="XM_043176923.1"/>
</dbReference>
<accession>A0A9P7VZ72</accession>
<feature type="region of interest" description="Disordered" evidence="1">
    <location>
        <begin position="60"/>
        <end position="82"/>
    </location>
</feature>
<sequence>MRTPVLIEICANGTIIISHCIDVFGATFLSYTYFVSNATMSLLQSESRACSRPFRFVAHSPSGVDASSNIKGPSFTTYQRAS</sequence>
<keyword evidence="3" id="KW-1185">Reference proteome</keyword>
<name>A0A9P7VZ72_9AGAR</name>
<dbReference type="Proteomes" id="UP000812287">
    <property type="component" value="Unassembled WGS sequence"/>
</dbReference>
<gene>
    <name evidence="2" type="ORF">BT62DRAFT_1003229</name>
</gene>
<evidence type="ECO:0000313" key="3">
    <source>
        <dbReference type="Proteomes" id="UP000812287"/>
    </source>
</evidence>
<evidence type="ECO:0000313" key="2">
    <source>
        <dbReference type="EMBL" id="KAG7448511.1"/>
    </source>
</evidence>
<organism evidence="2 3">
    <name type="scientific">Guyanagaster necrorhizus</name>
    <dbReference type="NCBI Taxonomy" id="856835"/>
    <lineage>
        <taxon>Eukaryota</taxon>
        <taxon>Fungi</taxon>
        <taxon>Dikarya</taxon>
        <taxon>Basidiomycota</taxon>
        <taxon>Agaricomycotina</taxon>
        <taxon>Agaricomycetes</taxon>
        <taxon>Agaricomycetidae</taxon>
        <taxon>Agaricales</taxon>
        <taxon>Marasmiineae</taxon>
        <taxon>Physalacriaceae</taxon>
        <taxon>Guyanagaster</taxon>
    </lineage>
</organism>
<evidence type="ECO:0000256" key="1">
    <source>
        <dbReference type="SAM" id="MobiDB-lite"/>
    </source>
</evidence>
<dbReference type="EMBL" id="MU250529">
    <property type="protein sequence ID" value="KAG7448511.1"/>
    <property type="molecule type" value="Genomic_DNA"/>
</dbReference>
<dbReference type="AlphaFoldDB" id="A0A9P7VZ72"/>
<proteinExistence type="predicted"/>